<dbReference type="RefSeq" id="XP_012885740.1">
    <property type="nucleotide sequence ID" value="XM_013030286.1"/>
</dbReference>
<dbReference type="SMART" id="SM00020">
    <property type="entry name" value="Tryp_SPc"/>
    <property type="match status" value="1"/>
</dbReference>
<dbReference type="SUPFAM" id="SSF50494">
    <property type="entry name" value="Trypsin-like serine proteases"/>
    <property type="match status" value="1"/>
</dbReference>
<dbReference type="InterPro" id="IPR051487">
    <property type="entry name" value="Ser/Thr_Proteases_Immune/Dev"/>
</dbReference>
<dbReference type="InterPro" id="IPR009003">
    <property type="entry name" value="Peptidase_S1_PA"/>
</dbReference>
<dbReference type="PROSITE" id="PS00134">
    <property type="entry name" value="TRYPSIN_HIS"/>
    <property type="match status" value="1"/>
</dbReference>
<dbReference type="InParanoid" id="A0A1S3GAL9"/>
<evidence type="ECO:0000256" key="2">
    <source>
        <dbReference type="ARBA" id="ARBA00024195"/>
    </source>
</evidence>
<dbReference type="PROSITE" id="PS50240">
    <property type="entry name" value="TRYPSIN_DOM"/>
    <property type="match status" value="1"/>
</dbReference>
<evidence type="ECO:0000256" key="1">
    <source>
        <dbReference type="ARBA" id="ARBA00023157"/>
    </source>
</evidence>
<comment type="similarity">
    <text evidence="2">Belongs to the peptidase S1 family. CLIP subfamily.</text>
</comment>
<dbReference type="AlphaFoldDB" id="A0A1S3GAL9"/>
<keyword evidence="6" id="KW-0645">Protease</keyword>
<dbReference type="Proteomes" id="UP000081671">
    <property type="component" value="Unplaced"/>
</dbReference>
<keyword evidence="3" id="KW-1133">Transmembrane helix</keyword>
<feature type="domain" description="Peptidase S1" evidence="4">
    <location>
        <begin position="44"/>
        <end position="280"/>
    </location>
</feature>
<dbReference type="Gene3D" id="2.40.10.10">
    <property type="entry name" value="Trypsin-like serine proteases"/>
    <property type="match status" value="1"/>
</dbReference>
<dbReference type="InterPro" id="IPR018114">
    <property type="entry name" value="TRYPSIN_HIS"/>
</dbReference>
<dbReference type="FunFam" id="2.40.10.10:FF:000039">
    <property type="entry name" value="Brain-specific serine protease 4"/>
    <property type="match status" value="1"/>
</dbReference>
<keyword evidence="6" id="KW-0378">Hydrolase</keyword>
<keyword evidence="3" id="KW-0472">Membrane</keyword>
<evidence type="ECO:0000313" key="6">
    <source>
        <dbReference type="RefSeq" id="XP_012885740.1"/>
    </source>
</evidence>
<dbReference type="GeneID" id="105996268"/>
<dbReference type="OrthoDB" id="10059102at2759"/>
<dbReference type="CTD" id="74306"/>
<dbReference type="CDD" id="cd00190">
    <property type="entry name" value="Tryp_SPc"/>
    <property type="match status" value="1"/>
</dbReference>
<dbReference type="STRING" id="10020.ENSDORP00000024198"/>
<organism evidence="5 6">
    <name type="scientific">Dipodomys ordii</name>
    <name type="common">Ord's kangaroo rat</name>
    <dbReference type="NCBI Taxonomy" id="10020"/>
    <lineage>
        <taxon>Eukaryota</taxon>
        <taxon>Metazoa</taxon>
        <taxon>Chordata</taxon>
        <taxon>Craniata</taxon>
        <taxon>Vertebrata</taxon>
        <taxon>Euteleostomi</taxon>
        <taxon>Mammalia</taxon>
        <taxon>Eutheria</taxon>
        <taxon>Euarchontoglires</taxon>
        <taxon>Glires</taxon>
        <taxon>Rodentia</taxon>
        <taxon>Castorimorpha</taxon>
        <taxon>Heteromyidae</taxon>
        <taxon>Dipodomyinae</taxon>
        <taxon>Dipodomys</taxon>
    </lineage>
</organism>
<protein>
    <submittedName>
        <fullName evidence="6">Serine protease 46</fullName>
    </submittedName>
</protein>
<dbReference type="FunCoup" id="A0A1S3GAL9">
    <property type="interactions" value="81"/>
</dbReference>
<keyword evidence="3" id="KW-0812">Transmembrane</keyword>
<gene>
    <name evidence="6" type="primary">Prss46</name>
</gene>
<evidence type="ECO:0000259" key="4">
    <source>
        <dbReference type="PROSITE" id="PS50240"/>
    </source>
</evidence>
<dbReference type="InterPro" id="IPR043504">
    <property type="entry name" value="Peptidase_S1_PA_chymotrypsin"/>
</dbReference>
<dbReference type="Pfam" id="PF00089">
    <property type="entry name" value="Trypsin"/>
    <property type="match status" value="1"/>
</dbReference>
<dbReference type="PRINTS" id="PR00722">
    <property type="entry name" value="CHYMOTRYPSIN"/>
</dbReference>
<feature type="transmembrane region" description="Helical" evidence="3">
    <location>
        <begin position="57"/>
        <end position="80"/>
    </location>
</feature>
<sequence>MACEPGTFQDLISVPLSSARLTNEPYMEGPWFRSCGQSNASCKVVKGKVVEVGRWPWHVSILFLGAYICSGSLIHYQWIITAAHCLQRSKDPNQYSVNLGTQELPDNSTRHLLIRIVIHENFDNRISEDIALLKLREPITWSPLIQPVCLPVQNFKPTLGTMCWAVGWGQKGGNGTKNAPYHLQELAMRVVSNDICNHRYQFLLWKNQKKFIGSDMLCLMPEWGLDTCQDTSGSSLLCQLNTTWIQMGVASWSFGCGKRQFPSVYTSISFFTPWIKKHVANMRFTSRAATSFLSPILLLLLVSHVLLVSWGSLGLL</sequence>
<keyword evidence="5" id="KW-1185">Reference proteome</keyword>
<feature type="transmembrane region" description="Helical" evidence="3">
    <location>
        <begin position="292"/>
        <end position="313"/>
    </location>
</feature>
<dbReference type="KEGG" id="dord:105996268"/>
<dbReference type="PANTHER" id="PTHR24256">
    <property type="entry name" value="TRYPTASE-RELATED"/>
    <property type="match status" value="1"/>
</dbReference>
<dbReference type="InterPro" id="IPR001254">
    <property type="entry name" value="Trypsin_dom"/>
</dbReference>
<evidence type="ECO:0000256" key="3">
    <source>
        <dbReference type="SAM" id="Phobius"/>
    </source>
</evidence>
<reference evidence="6" key="1">
    <citation type="submission" date="2025-08" db="UniProtKB">
        <authorList>
            <consortium name="RefSeq"/>
        </authorList>
    </citation>
    <scope>IDENTIFICATION</scope>
    <source>
        <tissue evidence="6">Kidney</tissue>
    </source>
</reference>
<dbReference type="GO" id="GO:0006508">
    <property type="term" value="P:proteolysis"/>
    <property type="evidence" value="ECO:0007669"/>
    <property type="project" value="UniProtKB-KW"/>
</dbReference>
<name>A0A1S3GAL9_DIPOR</name>
<keyword evidence="1" id="KW-1015">Disulfide bond</keyword>
<accession>A0A1S3GAL9</accession>
<dbReference type="InterPro" id="IPR001314">
    <property type="entry name" value="Peptidase_S1A"/>
</dbReference>
<proteinExistence type="inferred from homology"/>
<evidence type="ECO:0000313" key="5">
    <source>
        <dbReference type="Proteomes" id="UP000081671"/>
    </source>
</evidence>
<dbReference type="GO" id="GO:0004252">
    <property type="term" value="F:serine-type endopeptidase activity"/>
    <property type="evidence" value="ECO:0007669"/>
    <property type="project" value="InterPro"/>
</dbReference>